<feature type="region of interest" description="Disordered" evidence="1">
    <location>
        <begin position="47"/>
        <end position="92"/>
    </location>
</feature>
<dbReference type="RefSeq" id="XP_008880760.1">
    <property type="nucleotide sequence ID" value="XM_008882538.1"/>
</dbReference>
<dbReference type="EMBL" id="KI914029">
    <property type="protein sequence ID" value="ETV90607.1"/>
    <property type="molecule type" value="Genomic_DNA"/>
</dbReference>
<evidence type="ECO:0000256" key="1">
    <source>
        <dbReference type="SAM" id="MobiDB-lite"/>
    </source>
</evidence>
<protein>
    <submittedName>
        <fullName evidence="2">Uncharacterized protein</fullName>
    </submittedName>
</protein>
<organism evidence="2">
    <name type="scientific">Aphanomyces invadans</name>
    <dbReference type="NCBI Taxonomy" id="157072"/>
    <lineage>
        <taxon>Eukaryota</taxon>
        <taxon>Sar</taxon>
        <taxon>Stramenopiles</taxon>
        <taxon>Oomycota</taxon>
        <taxon>Saprolegniomycetes</taxon>
        <taxon>Saprolegniales</taxon>
        <taxon>Verrucalvaceae</taxon>
        <taxon>Aphanomyces</taxon>
    </lineage>
</organism>
<dbReference type="GeneID" id="20091693"/>
<reference evidence="2" key="1">
    <citation type="submission" date="2013-12" db="EMBL/GenBank/DDBJ databases">
        <title>The Genome Sequence of Aphanomyces invadans NJM9701.</title>
        <authorList>
            <consortium name="The Broad Institute Genomics Platform"/>
            <person name="Russ C."/>
            <person name="Tyler B."/>
            <person name="van West P."/>
            <person name="Dieguez-Uribeondo J."/>
            <person name="Young S.K."/>
            <person name="Zeng Q."/>
            <person name="Gargeya S."/>
            <person name="Fitzgerald M."/>
            <person name="Abouelleil A."/>
            <person name="Alvarado L."/>
            <person name="Chapman S.B."/>
            <person name="Gainer-Dewar J."/>
            <person name="Goldberg J."/>
            <person name="Griggs A."/>
            <person name="Gujja S."/>
            <person name="Hansen M."/>
            <person name="Howarth C."/>
            <person name="Imamovic A."/>
            <person name="Ireland A."/>
            <person name="Larimer J."/>
            <person name="McCowan C."/>
            <person name="Murphy C."/>
            <person name="Pearson M."/>
            <person name="Poon T.W."/>
            <person name="Priest M."/>
            <person name="Roberts A."/>
            <person name="Saif S."/>
            <person name="Shea T."/>
            <person name="Sykes S."/>
            <person name="Wortman J."/>
            <person name="Nusbaum C."/>
            <person name="Birren B."/>
        </authorList>
    </citation>
    <scope>NUCLEOTIDE SEQUENCE [LARGE SCALE GENOMIC DNA]</scope>
    <source>
        <strain evidence="2">NJM9701</strain>
    </source>
</reference>
<proteinExistence type="predicted"/>
<evidence type="ECO:0000313" key="2">
    <source>
        <dbReference type="EMBL" id="ETV90607.1"/>
    </source>
</evidence>
<gene>
    <name evidence="2" type="ORF">H310_14643</name>
</gene>
<name>A0A024TB81_9STRA</name>
<sequence>MKASLRTRSLTTARRLFRSPERRRQPVAVDEAWPYARATFTPFVSVQTTGKSPKAAADEPNDVDMGQDDVVVRNAPALPKNPTFKRSTKEER</sequence>
<dbReference type="VEuPathDB" id="FungiDB:H310_14643"/>
<accession>A0A024TB81</accession>
<dbReference type="AlphaFoldDB" id="A0A024TB81"/>